<feature type="compositionally biased region" description="Polar residues" evidence="2">
    <location>
        <begin position="327"/>
        <end position="353"/>
    </location>
</feature>
<comment type="caution">
    <text evidence="4">The sequence shown here is derived from an EMBL/GenBank/DDBJ whole genome shotgun (WGS) entry which is preliminary data.</text>
</comment>
<dbReference type="Proteomes" id="UP000242875">
    <property type="component" value="Unassembled WGS sequence"/>
</dbReference>
<dbReference type="GO" id="GO:0008449">
    <property type="term" value="F:N-acetylglucosamine-6-sulfatase activity"/>
    <property type="evidence" value="ECO:0007669"/>
    <property type="project" value="TreeGrafter"/>
</dbReference>
<evidence type="ECO:0000313" key="4">
    <source>
        <dbReference type="EMBL" id="OZJ06847.1"/>
    </source>
</evidence>
<evidence type="ECO:0000259" key="3">
    <source>
        <dbReference type="Pfam" id="PF00884"/>
    </source>
</evidence>
<sequence length="955" mass="109659">MRIHAELISVHASQYATTSINHIVHNFQKKSEQYFFCRFSDSSDSWYLANLTVKSRKKLANYCYEKAALNEFKWPSDMESTVAQSTIDGFPGSIELGPRPVNANNLSAHAHLYLPWFYKTLQRIEQKVFAQEPQPQTYASRGYVYRQLKSMTKAIPLPKKVCESLLVAVQQAINNDLLPLYGKKVLSCTYLTVGHYMAFHEFIQQVTTAIKSNSFQPMKFTDPKGARRFTIVPVYSFQQRHIQFDSRTFFPVLRKAGLFRGHRIDEEALRDIFWRNFDFTKIGVEQRENLEQSRRNFLKMRTGRPIGQKNRHNHKAGRPKQRPVIDKNQTQLNFNRRGQASTSSSHRLSSNPVSEEHAEFDDFELDSETMEQLQNIEQAYMEDRPEDMDEEEEEDDDDEEEGEEKEGSLFGAADEEAGEIYNITACYGDIKYAGYSTHYIGKLMNGYAINNYNSPSPQGWNSSQFLVDPYCYDYYLPVFTNNNQPPVYYPDQYQVDLIAAKAKAVIKEQAGNAEPFYLQIASVAPHQNIYYYNNTNATSSRNTTPPLPAKRHANLFPNLKAPRGPNYNPVDQSDKPSYLKTLPLLNKTEEDFLDFFYRQRIRTLQALDELIDDVVGQLEESGVLDNTYIFYTSDNGYHLGQYRVYGGKELPYEEDTNVPFIVRGPNVPVGISSQVVSSHLDLAPTFLDIAGGSIPDFVDGSVIPIHESARNQEKPPSEVVELEFWDNLNMQGAGLDIVTYKNNSYRALRVLAEDYNYFYSTWCTNEHELYELKTDPYQIKNLYKNSSKSLIDRLDALLLVAKDCQQDYCREPWTALHPNGEVTNLKEALDSKYDKYYASLPKTAYKHCLTVQSWDNESPHFPGFTPFSPDGTYQSHPLSQHELDELLHLAETQKWNMRVPVEVKRAYDVLPRPTDIPGAVKSVGDVEKLAVAVPQELLDLDIDWPRYGFYGDGNS</sequence>
<dbReference type="InterPro" id="IPR000917">
    <property type="entry name" value="Sulfatase_N"/>
</dbReference>
<feature type="domain" description="Sulfatase N-terminal" evidence="3">
    <location>
        <begin position="431"/>
        <end position="691"/>
    </location>
</feature>
<accession>A0A261Y8A1</accession>
<evidence type="ECO:0000256" key="2">
    <source>
        <dbReference type="SAM" id="MobiDB-lite"/>
    </source>
</evidence>
<feature type="compositionally biased region" description="Basic residues" evidence="2">
    <location>
        <begin position="309"/>
        <end position="321"/>
    </location>
</feature>
<evidence type="ECO:0000256" key="1">
    <source>
        <dbReference type="ARBA" id="ARBA00008779"/>
    </source>
</evidence>
<comment type="similarity">
    <text evidence="1">Belongs to the sulfatase family.</text>
</comment>
<organism evidence="4 5">
    <name type="scientific">Bifiguratus adelaidae</name>
    <dbReference type="NCBI Taxonomy" id="1938954"/>
    <lineage>
        <taxon>Eukaryota</taxon>
        <taxon>Fungi</taxon>
        <taxon>Fungi incertae sedis</taxon>
        <taxon>Mucoromycota</taxon>
        <taxon>Mucoromycotina</taxon>
        <taxon>Endogonomycetes</taxon>
        <taxon>Endogonales</taxon>
        <taxon>Endogonales incertae sedis</taxon>
        <taxon>Bifiguratus</taxon>
    </lineage>
</organism>
<dbReference type="CDD" id="cd16147">
    <property type="entry name" value="G6S"/>
    <property type="match status" value="1"/>
</dbReference>
<dbReference type="PANTHER" id="PTHR43108:SF8">
    <property type="entry name" value="SD21168P"/>
    <property type="match status" value="1"/>
</dbReference>
<proteinExistence type="inferred from homology"/>
<dbReference type="Gene3D" id="3.40.720.10">
    <property type="entry name" value="Alkaline Phosphatase, subunit A"/>
    <property type="match status" value="1"/>
</dbReference>
<dbReference type="PANTHER" id="PTHR43108">
    <property type="entry name" value="N-ACETYLGLUCOSAMINE-6-SULFATASE FAMILY MEMBER"/>
    <property type="match status" value="1"/>
</dbReference>
<keyword evidence="5" id="KW-1185">Reference proteome</keyword>
<gene>
    <name evidence="4" type="ORF">BZG36_00041</name>
</gene>
<dbReference type="GO" id="GO:0005539">
    <property type="term" value="F:glycosaminoglycan binding"/>
    <property type="evidence" value="ECO:0007669"/>
    <property type="project" value="TreeGrafter"/>
</dbReference>
<feature type="compositionally biased region" description="Acidic residues" evidence="2">
    <location>
        <begin position="384"/>
        <end position="404"/>
    </location>
</feature>
<reference evidence="4 5" key="1">
    <citation type="journal article" date="2017" name="Mycologia">
        <title>Bifiguratus adelaidae, gen. et sp. nov., a new member of Mucoromycotina in endophytic and soil-dwelling habitats.</title>
        <authorList>
            <person name="Torres-Cruz T.J."/>
            <person name="Billingsley Tobias T.L."/>
            <person name="Almatruk M."/>
            <person name="Hesse C."/>
            <person name="Kuske C.R."/>
            <person name="Desiro A."/>
            <person name="Benucci G.M."/>
            <person name="Bonito G."/>
            <person name="Stajich J.E."/>
            <person name="Dunlap C."/>
            <person name="Arnold A.E."/>
            <person name="Porras-Alfaro A."/>
        </authorList>
    </citation>
    <scope>NUCLEOTIDE SEQUENCE [LARGE SCALE GENOMIC DNA]</scope>
    <source>
        <strain evidence="4 5">AZ0501</strain>
    </source>
</reference>
<dbReference type="OrthoDB" id="103349at2759"/>
<dbReference type="AlphaFoldDB" id="A0A261Y8A1"/>
<dbReference type="Pfam" id="PF00884">
    <property type="entry name" value="Sulfatase"/>
    <property type="match status" value="1"/>
</dbReference>
<dbReference type="EMBL" id="MVBO01000001">
    <property type="protein sequence ID" value="OZJ06847.1"/>
    <property type="molecule type" value="Genomic_DNA"/>
</dbReference>
<name>A0A261Y8A1_9FUNG</name>
<feature type="region of interest" description="Disordered" evidence="2">
    <location>
        <begin position="295"/>
        <end position="358"/>
    </location>
</feature>
<feature type="region of interest" description="Disordered" evidence="2">
    <location>
        <begin position="381"/>
        <end position="413"/>
    </location>
</feature>
<protein>
    <recommendedName>
        <fullName evidence="3">Sulfatase N-terminal domain-containing protein</fullName>
    </recommendedName>
</protein>
<evidence type="ECO:0000313" key="5">
    <source>
        <dbReference type="Proteomes" id="UP000242875"/>
    </source>
</evidence>
<dbReference type="SUPFAM" id="SSF53649">
    <property type="entry name" value="Alkaline phosphatase-like"/>
    <property type="match status" value="1"/>
</dbReference>
<dbReference type="InterPro" id="IPR017850">
    <property type="entry name" value="Alkaline_phosphatase_core_sf"/>
</dbReference>